<dbReference type="SMART" id="SM00184">
    <property type="entry name" value="RING"/>
    <property type="match status" value="1"/>
</dbReference>
<dbReference type="InterPro" id="IPR027370">
    <property type="entry name" value="Znf-RING_euk"/>
</dbReference>
<evidence type="ECO:0000256" key="5">
    <source>
        <dbReference type="SAM" id="MobiDB-lite"/>
    </source>
</evidence>
<dbReference type="InterPro" id="IPR017907">
    <property type="entry name" value="Znf_RING_CS"/>
</dbReference>
<feature type="region of interest" description="Disordered" evidence="5">
    <location>
        <begin position="19"/>
        <end position="44"/>
    </location>
</feature>
<keyword evidence="3" id="KW-0862">Zinc</keyword>
<evidence type="ECO:0000256" key="1">
    <source>
        <dbReference type="ARBA" id="ARBA00022723"/>
    </source>
</evidence>
<evidence type="ECO:0000313" key="7">
    <source>
        <dbReference type="EMBL" id="CAK6982593.1"/>
    </source>
</evidence>
<sequence>MIRCILLFPVRHRRREVGLKETTEGGGAETKEEESTCSTHRSSEALPSCDAVMSSNINVSLDNPYGEVTIPRAKLRPSDDVATVIANPVALSSDDGNPYSVSSPAPPPYMSKMSASRKIKEEEEAPPPGPSTVAMETMMSLRRQDLVCIVCFGSYDLITRLPRRLHCGHAFCQACLKRLDTVINDQVWIPCPQCRQNTPRPRGGAAGLDLDLASFLGVKAQQTCASSCASSWSPGSRGGAGAAPDGKLWLGKEVADDGWSHGGLAEPRFHRYGNCCPPPSYWLCCWFCCPGRG</sequence>
<keyword evidence="8" id="KW-1185">Reference proteome</keyword>
<dbReference type="AlphaFoldDB" id="A0AAV1QGL0"/>
<feature type="domain" description="RING-type" evidence="6">
    <location>
        <begin position="148"/>
        <end position="195"/>
    </location>
</feature>
<evidence type="ECO:0000313" key="8">
    <source>
        <dbReference type="Proteomes" id="UP001314229"/>
    </source>
</evidence>
<dbReference type="PROSITE" id="PS50089">
    <property type="entry name" value="ZF_RING_2"/>
    <property type="match status" value="1"/>
</dbReference>
<feature type="compositionally biased region" description="Basic and acidic residues" evidence="5">
    <location>
        <begin position="19"/>
        <end position="34"/>
    </location>
</feature>
<dbReference type="EMBL" id="CAWUFR010001054">
    <property type="protein sequence ID" value="CAK6982593.1"/>
    <property type="molecule type" value="Genomic_DNA"/>
</dbReference>
<dbReference type="InterPro" id="IPR013083">
    <property type="entry name" value="Znf_RING/FYVE/PHD"/>
</dbReference>
<dbReference type="SUPFAM" id="SSF57850">
    <property type="entry name" value="RING/U-box"/>
    <property type="match status" value="1"/>
</dbReference>
<evidence type="ECO:0000256" key="2">
    <source>
        <dbReference type="ARBA" id="ARBA00022771"/>
    </source>
</evidence>
<dbReference type="InterPro" id="IPR053122">
    <property type="entry name" value="RING_finger_domain"/>
</dbReference>
<name>A0AAV1QGL0_SCOSC</name>
<dbReference type="PANTHER" id="PTHR47454">
    <property type="entry name" value="RING FINGER PROTEIN 224"/>
    <property type="match status" value="1"/>
</dbReference>
<evidence type="ECO:0000256" key="4">
    <source>
        <dbReference type="PROSITE-ProRule" id="PRU00175"/>
    </source>
</evidence>
<dbReference type="Pfam" id="PF13445">
    <property type="entry name" value="zf-RING_UBOX"/>
    <property type="match status" value="1"/>
</dbReference>
<dbReference type="InterPro" id="IPR001841">
    <property type="entry name" value="Znf_RING"/>
</dbReference>
<protein>
    <submittedName>
        <fullName evidence="7">LOW QUALITY PROTEIN: RING finger protein 224</fullName>
    </submittedName>
</protein>
<keyword evidence="1" id="KW-0479">Metal-binding</keyword>
<dbReference type="PROSITE" id="PS00518">
    <property type="entry name" value="ZF_RING_1"/>
    <property type="match status" value="1"/>
</dbReference>
<feature type="region of interest" description="Disordered" evidence="5">
    <location>
        <begin position="95"/>
        <end position="131"/>
    </location>
</feature>
<reference evidence="7 8" key="1">
    <citation type="submission" date="2024-01" db="EMBL/GenBank/DDBJ databases">
        <authorList>
            <person name="Alioto T."/>
            <person name="Alioto T."/>
            <person name="Gomez Garrido J."/>
        </authorList>
    </citation>
    <scope>NUCLEOTIDE SEQUENCE [LARGE SCALE GENOMIC DNA]</scope>
</reference>
<comment type="caution">
    <text evidence="7">The sequence shown here is derived from an EMBL/GenBank/DDBJ whole genome shotgun (WGS) entry which is preliminary data.</text>
</comment>
<keyword evidence="2 4" id="KW-0863">Zinc-finger</keyword>
<accession>A0AAV1QGL0</accession>
<evidence type="ECO:0000256" key="3">
    <source>
        <dbReference type="ARBA" id="ARBA00022833"/>
    </source>
</evidence>
<dbReference type="PANTHER" id="PTHR47454:SF1">
    <property type="entry name" value="RING FINGER PROTEIN 224"/>
    <property type="match status" value="1"/>
</dbReference>
<dbReference type="Proteomes" id="UP001314229">
    <property type="component" value="Unassembled WGS sequence"/>
</dbReference>
<dbReference type="CDD" id="cd16565">
    <property type="entry name" value="RING-HC_RNF224"/>
    <property type="match status" value="1"/>
</dbReference>
<dbReference type="Gene3D" id="3.30.40.10">
    <property type="entry name" value="Zinc/RING finger domain, C3HC4 (zinc finger)"/>
    <property type="match status" value="1"/>
</dbReference>
<gene>
    <name evidence="7" type="ORF">FSCOSCO3_A008273</name>
</gene>
<dbReference type="GO" id="GO:0008270">
    <property type="term" value="F:zinc ion binding"/>
    <property type="evidence" value="ECO:0007669"/>
    <property type="project" value="UniProtKB-KW"/>
</dbReference>
<proteinExistence type="predicted"/>
<organism evidence="7 8">
    <name type="scientific">Scomber scombrus</name>
    <name type="common">Atlantic mackerel</name>
    <name type="synonym">Scomber vernalis</name>
    <dbReference type="NCBI Taxonomy" id="13677"/>
    <lineage>
        <taxon>Eukaryota</taxon>
        <taxon>Metazoa</taxon>
        <taxon>Chordata</taxon>
        <taxon>Craniata</taxon>
        <taxon>Vertebrata</taxon>
        <taxon>Euteleostomi</taxon>
        <taxon>Actinopterygii</taxon>
        <taxon>Neopterygii</taxon>
        <taxon>Teleostei</taxon>
        <taxon>Neoteleostei</taxon>
        <taxon>Acanthomorphata</taxon>
        <taxon>Pelagiaria</taxon>
        <taxon>Scombriformes</taxon>
        <taxon>Scombridae</taxon>
        <taxon>Scomber</taxon>
    </lineage>
</organism>
<evidence type="ECO:0000259" key="6">
    <source>
        <dbReference type="PROSITE" id="PS50089"/>
    </source>
</evidence>